<reference evidence="14 15" key="1">
    <citation type="submission" date="2020-01" db="EMBL/GenBank/DDBJ databases">
        <title>Genomes assembled from Gulf of Kutch pelagic sediment metagenomes.</title>
        <authorList>
            <person name="Chandrashekar M."/>
            <person name="Mahajan M.S."/>
            <person name="Dave K.J."/>
            <person name="Vatsa P."/>
            <person name="Nathani N.M."/>
        </authorList>
    </citation>
    <scope>NUCLEOTIDE SEQUENCE [LARGE SCALE GENOMIC DNA]</scope>
    <source>
        <strain evidence="14">KS3-K002</strain>
    </source>
</reference>
<evidence type="ECO:0000313" key="15">
    <source>
        <dbReference type="Proteomes" id="UP000702544"/>
    </source>
</evidence>
<dbReference type="InterPro" id="IPR013842">
    <property type="entry name" value="LepA_CTD"/>
</dbReference>
<dbReference type="Gene3D" id="3.40.50.300">
    <property type="entry name" value="P-loop containing nucleotide triphosphate hydrolases"/>
    <property type="match status" value="1"/>
</dbReference>
<comment type="function">
    <text evidence="9 12">Required for accurate and efficient protein synthesis under certain stress conditions. May act as a fidelity factor of the translation reaction, by catalyzing a one-codon backward translocation of tRNAs on improperly translocated ribosomes. Back-translocation proceeds from a post-translocation (POST) complex to a pre-translocation (PRE) complex, thus giving elongation factor G a second chance to translocate the tRNAs correctly. Binds to ribosomes in a GTP-dependent manner.</text>
</comment>
<sequence>MDPKAEGGDTRLNTARIRNFCIVAHIDHGKSTLADRLLERTGAVDPRLMKEQVLDSMDLERERGITIKAHAIRFGYEAADGETYELNLIDTPGHVDFTYEVSRSLAACEGAILVVDASQGIEAQTLSNLFLALEADLTVVPVINKIDLPAAEPERRRGELAELLGCEEEEILLVSAKQGTNVEAVLEAVVSRVPPPSGDPEAPLRALIFDSQHDNYQGAVPLVRVVDGAVREGMEIAFGSNDSVYEVREVGYLRLGAVATRELSAGEVGYLAAGIKSIADTKVGDTVLDANDRAEKLLPGYREVKPMVFAGLYPGDTGEYERLRGALEKLKLNDASIHYEFETSEALGFGFRCGFLGLLHMEIVRERLEREFDLELVSTVPNVEYRVHCKDGAQVEVENPSKMPDAGKIAGVEEPYVRLRLLLPAEYIGGVQKLCQDRRGEFGQLVYIDGQRVEMTYDLPLAEMVLDFYEKLKSLTRGTGGLDYDLLGFRESDMVKLDVMLNGEPVDALSMIVHRDKAYRYGRSLVERLREMIPRQLYEVAIQAAVGSRVIARETVRPLRKNVTAKCYGGDVTRKRKLLEKQKEGKQRMKQVGQVEVPREAFLAMLEVGRE</sequence>
<proteinExistence type="inferred from homology"/>
<dbReference type="EMBL" id="JAACAK010000083">
    <property type="protein sequence ID" value="NIR75573.1"/>
    <property type="molecule type" value="Genomic_DNA"/>
</dbReference>
<dbReference type="Proteomes" id="UP000702544">
    <property type="component" value="Unassembled WGS sequence"/>
</dbReference>
<dbReference type="Gene3D" id="3.30.70.870">
    <property type="entry name" value="Elongation Factor G (Translational Gtpase), domain 3"/>
    <property type="match status" value="1"/>
</dbReference>
<dbReference type="InterPro" id="IPR006297">
    <property type="entry name" value="EF-4"/>
</dbReference>
<dbReference type="GO" id="GO:0005886">
    <property type="term" value="C:plasma membrane"/>
    <property type="evidence" value="ECO:0007669"/>
    <property type="project" value="UniProtKB-SubCell"/>
</dbReference>
<keyword evidence="14" id="KW-0251">Elongation factor</keyword>
<evidence type="ECO:0000256" key="6">
    <source>
        <dbReference type="ARBA" id="ARBA00023134"/>
    </source>
</evidence>
<dbReference type="GO" id="GO:0003746">
    <property type="term" value="F:translation elongation factor activity"/>
    <property type="evidence" value="ECO:0007669"/>
    <property type="project" value="UniProtKB-UniRule"/>
</dbReference>
<keyword evidence="4 12" id="KW-0378">Hydrolase</keyword>
<dbReference type="Pfam" id="PF00009">
    <property type="entry name" value="GTP_EFTU"/>
    <property type="match status" value="1"/>
</dbReference>
<dbReference type="InterPro" id="IPR004161">
    <property type="entry name" value="EFTu-like_2"/>
</dbReference>
<dbReference type="Pfam" id="PF06421">
    <property type="entry name" value="LepA_C"/>
    <property type="match status" value="1"/>
</dbReference>
<organism evidence="14 15">
    <name type="scientific">Candidatus Kutchimonas denitrificans</name>
    <dbReference type="NCBI Taxonomy" id="3056748"/>
    <lineage>
        <taxon>Bacteria</taxon>
        <taxon>Pseudomonadati</taxon>
        <taxon>Gemmatimonadota</taxon>
        <taxon>Gemmatimonadia</taxon>
        <taxon>Candidatus Palauibacterales</taxon>
        <taxon>Candidatus Palauibacteraceae</taxon>
        <taxon>Candidatus Kutchimonas</taxon>
    </lineage>
</organism>
<keyword evidence="5 12" id="KW-0648">Protein biosynthesis</keyword>
<dbReference type="Pfam" id="PF00679">
    <property type="entry name" value="EFG_C"/>
    <property type="match status" value="1"/>
</dbReference>
<dbReference type="InterPro" id="IPR000640">
    <property type="entry name" value="EFG_V-like"/>
</dbReference>
<comment type="similarity">
    <text evidence="1 12">Belongs to the TRAFAC class translation factor GTPase superfamily. Classic translation factor GTPase family. LepA subfamily.</text>
</comment>
<evidence type="ECO:0000256" key="10">
    <source>
        <dbReference type="ARBA" id="ARBA00061052"/>
    </source>
</evidence>
<evidence type="ECO:0000256" key="4">
    <source>
        <dbReference type="ARBA" id="ARBA00022801"/>
    </source>
</evidence>
<evidence type="ECO:0000256" key="1">
    <source>
        <dbReference type="ARBA" id="ARBA00005454"/>
    </source>
</evidence>
<evidence type="ECO:0000256" key="8">
    <source>
        <dbReference type="ARBA" id="ARBA00050293"/>
    </source>
</evidence>
<dbReference type="InterPro" id="IPR035647">
    <property type="entry name" value="EFG_III/V"/>
</dbReference>
<dbReference type="HAMAP" id="MF_00071">
    <property type="entry name" value="LepA"/>
    <property type="match status" value="1"/>
</dbReference>
<comment type="caution">
    <text evidence="14">The sequence shown here is derived from an EMBL/GenBank/DDBJ whole genome shotgun (WGS) entry which is preliminary data.</text>
</comment>
<gene>
    <name evidence="12 14" type="primary">lepA</name>
    <name evidence="14" type="ORF">GWO12_10770</name>
</gene>
<dbReference type="NCBIfam" id="TIGR00231">
    <property type="entry name" value="small_GTP"/>
    <property type="match status" value="1"/>
</dbReference>
<keyword evidence="7 12" id="KW-0472">Membrane</keyword>
<feature type="binding site" evidence="12">
    <location>
        <begin position="144"/>
        <end position="147"/>
    </location>
    <ligand>
        <name>GTP</name>
        <dbReference type="ChEBI" id="CHEBI:37565"/>
    </ligand>
</feature>
<accession>A0AAE5CCA3</accession>
<dbReference type="SUPFAM" id="SSF50447">
    <property type="entry name" value="Translation proteins"/>
    <property type="match status" value="1"/>
</dbReference>
<evidence type="ECO:0000256" key="9">
    <source>
        <dbReference type="ARBA" id="ARBA00057626"/>
    </source>
</evidence>
<evidence type="ECO:0000256" key="3">
    <source>
        <dbReference type="ARBA" id="ARBA00022741"/>
    </source>
</evidence>
<dbReference type="EC" id="3.6.5.n1" evidence="11 12"/>
<name>A0AAE5CCA3_9BACT</name>
<comment type="similarity">
    <text evidence="10">Belongs to the GTP-binding elongation factor family. LepA subfamily.</text>
</comment>
<dbReference type="GO" id="GO:0045727">
    <property type="term" value="P:positive regulation of translation"/>
    <property type="evidence" value="ECO:0007669"/>
    <property type="project" value="UniProtKB-UniRule"/>
</dbReference>
<comment type="catalytic activity">
    <reaction evidence="8 12">
        <text>GTP + H2O = GDP + phosphate + H(+)</text>
        <dbReference type="Rhea" id="RHEA:19669"/>
        <dbReference type="ChEBI" id="CHEBI:15377"/>
        <dbReference type="ChEBI" id="CHEBI:15378"/>
        <dbReference type="ChEBI" id="CHEBI:37565"/>
        <dbReference type="ChEBI" id="CHEBI:43474"/>
        <dbReference type="ChEBI" id="CHEBI:58189"/>
        <dbReference type="EC" id="3.6.5.n1"/>
    </reaction>
</comment>
<dbReference type="Gene3D" id="3.30.70.240">
    <property type="match status" value="1"/>
</dbReference>
<dbReference type="PANTHER" id="PTHR43512:SF4">
    <property type="entry name" value="TRANSLATION FACTOR GUF1 HOMOLOG, CHLOROPLASTIC"/>
    <property type="match status" value="1"/>
</dbReference>
<dbReference type="InterPro" id="IPR038363">
    <property type="entry name" value="LepA_C_sf"/>
</dbReference>
<keyword evidence="3 12" id="KW-0547">Nucleotide-binding</keyword>
<dbReference type="FunFam" id="2.40.30.10:FF:000015">
    <property type="entry name" value="Translation factor GUF1, mitochondrial"/>
    <property type="match status" value="1"/>
</dbReference>
<dbReference type="CDD" id="cd03699">
    <property type="entry name" value="EF4_II"/>
    <property type="match status" value="1"/>
</dbReference>
<dbReference type="InterPro" id="IPR000795">
    <property type="entry name" value="T_Tr_GTP-bd_dom"/>
</dbReference>
<dbReference type="SUPFAM" id="SSF54980">
    <property type="entry name" value="EF-G C-terminal domain-like"/>
    <property type="match status" value="2"/>
</dbReference>
<evidence type="ECO:0000256" key="7">
    <source>
        <dbReference type="ARBA" id="ARBA00023136"/>
    </source>
</evidence>
<dbReference type="CDD" id="cd01890">
    <property type="entry name" value="LepA"/>
    <property type="match status" value="1"/>
</dbReference>
<dbReference type="Gene3D" id="2.40.30.10">
    <property type="entry name" value="Translation factors"/>
    <property type="match status" value="1"/>
</dbReference>
<dbReference type="NCBIfam" id="TIGR01393">
    <property type="entry name" value="lepA"/>
    <property type="match status" value="1"/>
</dbReference>
<feature type="binding site" evidence="12">
    <location>
        <begin position="27"/>
        <end position="32"/>
    </location>
    <ligand>
        <name>GTP</name>
        <dbReference type="ChEBI" id="CHEBI:37565"/>
    </ligand>
</feature>
<dbReference type="InterPro" id="IPR035654">
    <property type="entry name" value="LepA_IV"/>
</dbReference>
<dbReference type="Gene3D" id="3.30.70.2570">
    <property type="entry name" value="Elongation factor 4, C-terminal domain"/>
    <property type="match status" value="1"/>
</dbReference>
<dbReference type="GO" id="GO:0043022">
    <property type="term" value="F:ribosome binding"/>
    <property type="evidence" value="ECO:0007669"/>
    <property type="project" value="UniProtKB-UniRule"/>
</dbReference>
<dbReference type="FunFam" id="3.30.70.240:FF:000007">
    <property type="entry name" value="Translation factor GUF1, mitochondrial"/>
    <property type="match status" value="1"/>
</dbReference>
<dbReference type="GO" id="GO:0003924">
    <property type="term" value="F:GTPase activity"/>
    <property type="evidence" value="ECO:0007669"/>
    <property type="project" value="UniProtKB-UniRule"/>
</dbReference>
<feature type="domain" description="Tr-type G" evidence="13">
    <location>
        <begin position="15"/>
        <end position="197"/>
    </location>
</feature>
<dbReference type="InterPro" id="IPR005225">
    <property type="entry name" value="Small_GTP-bd"/>
</dbReference>
<evidence type="ECO:0000259" key="13">
    <source>
        <dbReference type="PROSITE" id="PS51722"/>
    </source>
</evidence>
<dbReference type="PANTHER" id="PTHR43512">
    <property type="entry name" value="TRANSLATION FACTOR GUF1-RELATED"/>
    <property type="match status" value="1"/>
</dbReference>
<evidence type="ECO:0000256" key="11">
    <source>
        <dbReference type="ARBA" id="ARBA00066744"/>
    </source>
</evidence>
<dbReference type="AlphaFoldDB" id="A0AAE5CCA3"/>
<dbReference type="PRINTS" id="PR00315">
    <property type="entry name" value="ELONGATNFCT"/>
</dbReference>
<dbReference type="Pfam" id="PF03144">
    <property type="entry name" value="GTP_EFTU_D2"/>
    <property type="match status" value="1"/>
</dbReference>
<evidence type="ECO:0000256" key="2">
    <source>
        <dbReference type="ARBA" id="ARBA00022475"/>
    </source>
</evidence>
<dbReference type="CDD" id="cd16260">
    <property type="entry name" value="EF4_III"/>
    <property type="match status" value="1"/>
</dbReference>
<comment type="subcellular location">
    <subcellularLocation>
        <location evidence="12">Cell membrane</location>
        <topology evidence="12">Peripheral membrane protein</topology>
        <orientation evidence="12">Cytoplasmic side</orientation>
    </subcellularLocation>
</comment>
<dbReference type="PROSITE" id="PS51722">
    <property type="entry name" value="G_TR_2"/>
    <property type="match status" value="1"/>
</dbReference>
<dbReference type="SUPFAM" id="SSF52540">
    <property type="entry name" value="P-loop containing nucleoside triphosphate hydrolases"/>
    <property type="match status" value="1"/>
</dbReference>
<keyword evidence="2 12" id="KW-1003">Cell membrane</keyword>
<dbReference type="FunFam" id="3.30.70.2570:FF:000001">
    <property type="entry name" value="Translation factor GUF1, mitochondrial"/>
    <property type="match status" value="1"/>
</dbReference>
<dbReference type="InterPro" id="IPR009000">
    <property type="entry name" value="Transl_B-barrel_sf"/>
</dbReference>
<protein>
    <recommendedName>
        <fullName evidence="11 12">Elongation factor 4</fullName>
        <shortName evidence="12">EF-4</shortName>
        <ecNumber evidence="11 12">3.6.5.n1</ecNumber>
    </recommendedName>
    <alternativeName>
        <fullName evidence="12">Ribosomal back-translocase LepA</fullName>
    </alternativeName>
</protein>
<evidence type="ECO:0000256" key="5">
    <source>
        <dbReference type="ARBA" id="ARBA00022917"/>
    </source>
</evidence>
<dbReference type="GO" id="GO:0005525">
    <property type="term" value="F:GTP binding"/>
    <property type="evidence" value="ECO:0007669"/>
    <property type="project" value="UniProtKB-UniRule"/>
</dbReference>
<keyword evidence="6 12" id="KW-0342">GTP-binding</keyword>
<dbReference type="InterPro" id="IPR027417">
    <property type="entry name" value="P-loop_NTPase"/>
</dbReference>
<dbReference type="CDD" id="cd03709">
    <property type="entry name" value="lepA_C"/>
    <property type="match status" value="1"/>
</dbReference>
<dbReference type="FunFam" id="3.30.70.870:FF:000004">
    <property type="entry name" value="Translation factor GUF1, mitochondrial"/>
    <property type="match status" value="1"/>
</dbReference>
<evidence type="ECO:0000256" key="12">
    <source>
        <dbReference type="HAMAP-Rule" id="MF_00071"/>
    </source>
</evidence>
<dbReference type="FunFam" id="3.40.50.300:FF:000078">
    <property type="entry name" value="Elongation factor 4"/>
    <property type="match status" value="1"/>
</dbReference>
<evidence type="ECO:0000313" key="14">
    <source>
        <dbReference type="EMBL" id="NIR75573.1"/>
    </source>
</evidence>